<evidence type="ECO:0000313" key="1">
    <source>
        <dbReference type="EMBL" id="QID16198.1"/>
    </source>
</evidence>
<reference evidence="1 2" key="1">
    <citation type="submission" date="2020-02" db="EMBL/GenBank/DDBJ databases">
        <title>Nitrogenibacter mangrovi gen. nov., sp. nov. isolated from mangrove sediment, a denitrifying betaproteobacterium.</title>
        <authorList>
            <person name="Liao H."/>
            <person name="Tian Y."/>
        </authorList>
    </citation>
    <scope>NUCLEOTIDE SEQUENCE [LARGE SCALE GENOMIC DNA]</scope>
    <source>
        <strain evidence="1 2">M9-3-2</strain>
    </source>
</reference>
<dbReference type="EMBL" id="CP048836">
    <property type="protein sequence ID" value="QID16198.1"/>
    <property type="molecule type" value="Genomic_DNA"/>
</dbReference>
<dbReference type="AlphaFoldDB" id="A0A6C1B058"/>
<keyword evidence="2" id="KW-1185">Reference proteome</keyword>
<accession>A0A6C1B058</accession>
<dbReference type="RefSeq" id="WP_173763364.1">
    <property type="nucleotide sequence ID" value="NZ_CP048836.1"/>
</dbReference>
<organism evidence="1 2">
    <name type="scientific">Nitrogeniibacter mangrovi</name>
    <dbReference type="NCBI Taxonomy" id="2016596"/>
    <lineage>
        <taxon>Bacteria</taxon>
        <taxon>Pseudomonadati</taxon>
        <taxon>Pseudomonadota</taxon>
        <taxon>Betaproteobacteria</taxon>
        <taxon>Rhodocyclales</taxon>
        <taxon>Zoogloeaceae</taxon>
        <taxon>Nitrogeniibacter</taxon>
    </lineage>
</organism>
<proteinExistence type="predicted"/>
<evidence type="ECO:0000313" key="2">
    <source>
        <dbReference type="Proteomes" id="UP000501991"/>
    </source>
</evidence>
<gene>
    <name evidence="1" type="ORF">G3580_00295</name>
</gene>
<sequence length="234" mass="25054">MSRFWGEPVELWLTPAGCALRAGADTVHLPTTGAEPAWPAALAAHLPARARVLARVDDRWVRYLVCRWPTAIRGRKEREAWLAHQFRQVHGLADADWVMCRDADPAAAAFVACALPRALVEALQAVVRQARGRLVSLTGAFVARYNALARQLDAGDGALALTDGGRLTLGVWRDGQWTALLSRALGEGDALAAWRELTPLCVTGEAAPAGVLFHAGTVLTAPEGWTTRAVAIAA</sequence>
<name>A0A6C1B058_9RHOO</name>
<protein>
    <submittedName>
        <fullName evidence="1">Uncharacterized protein</fullName>
    </submittedName>
</protein>
<dbReference type="KEGG" id="azq:G3580_00295"/>
<dbReference type="Proteomes" id="UP000501991">
    <property type="component" value="Chromosome"/>
</dbReference>